<organism evidence="2 3">
    <name type="scientific">Variovorax ginsengisoli</name>
    <dbReference type="NCBI Taxonomy" id="363844"/>
    <lineage>
        <taxon>Bacteria</taxon>
        <taxon>Pseudomonadati</taxon>
        <taxon>Pseudomonadota</taxon>
        <taxon>Betaproteobacteria</taxon>
        <taxon>Burkholderiales</taxon>
        <taxon>Comamonadaceae</taxon>
        <taxon>Variovorax</taxon>
    </lineage>
</organism>
<proteinExistence type="predicted"/>
<comment type="caution">
    <text evidence="2">The sequence shown here is derived from an EMBL/GenBank/DDBJ whole genome shotgun (WGS) entry which is preliminary data.</text>
</comment>
<evidence type="ECO:0000313" key="2">
    <source>
        <dbReference type="EMBL" id="MDO1531188.1"/>
    </source>
</evidence>
<gene>
    <name evidence="2" type="ORF">Q2T77_02720</name>
</gene>
<dbReference type="Proteomes" id="UP001169027">
    <property type="component" value="Unassembled WGS sequence"/>
</dbReference>
<dbReference type="PROSITE" id="PS51257">
    <property type="entry name" value="PROKAR_LIPOPROTEIN"/>
    <property type="match status" value="1"/>
</dbReference>
<protein>
    <recommendedName>
        <fullName evidence="4">Lipoprotein transmembrane</fullName>
    </recommendedName>
</protein>
<feature type="signal peptide" evidence="1">
    <location>
        <begin position="1"/>
        <end position="19"/>
    </location>
</feature>
<accession>A0ABT8RXH5</accession>
<feature type="chain" id="PRO_5047335312" description="Lipoprotein transmembrane" evidence="1">
    <location>
        <begin position="20"/>
        <end position="162"/>
    </location>
</feature>
<name>A0ABT8RXH5_9BURK</name>
<evidence type="ECO:0000313" key="3">
    <source>
        <dbReference type="Proteomes" id="UP001169027"/>
    </source>
</evidence>
<reference evidence="2" key="1">
    <citation type="submission" date="2023-06" db="EMBL/GenBank/DDBJ databases">
        <authorList>
            <person name="Jiang Y."/>
            <person name="Liu Q."/>
        </authorList>
    </citation>
    <scope>NUCLEOTIDE SEQUENCE</scope>
    <source>
        <strain evidence="2">CGMCC 1.12090</strain>
    </source>
</reference>
<keyword evidence="3" id="KW-1185">Reference proteome</keyword>
<evidence type="ECO:0008006" key="4">
    <source>
        <dbReference type="Google" id="ProtNLM"/>
    </source>
</evidence>
<sequence>MRGLWPAAAALLVALSGCALDPTRLPLGSTRAETLQKLGQPTTTYAMPGGGERLQYSRAPSGFAVNNVDLDAGGRVVSIRQELEDGMFDIMIKPGVWRVDDVLRSYGRPFEISQVRPFDGDVWAWRYKSQNNPRLLYIYIDLDGVVDHYHTADDLRQLMTDQ</sequence>
<keyword evidence="1" id="KW-0732">Signal</keyword>
<dbReference type="RefSeq" id="WP_301803438.1">
    <property type="nucleotide sequence ID" value="NZ_JAUJZH010000002.1"/>
</dbReference>
<evidence type="ECO:0000256" key="1">
    <source>
        <dbReference type="SAM" id="SignalP"/>
    </source>
</evidence>
<dbReference type="EMBL" id="JAUKVY010000002">
    <property type="protein sequence ID" value="MDO1531188.1"/>
    <property type="molecule type" value="Genomic_DNA"/>
</dbReference>